<keyword evidence="4 5" id="KW-0175">Coiled coil</keyword>
<reference evidence="8" key="1">
    <citation type="journal article" date="2023" name="Mol. Biol. Evol.">
        <title>Third-Generation Sequencing Reveals the Adaptive Role of the Epigenome in Three Deep-Sea Polychaetes.</title>
        <authorList>
            <person name="Perez M."/>
            <person name="Aroh O."/>
            <person name="Sun Y."/>
            <person name="Lan Y."/>
            <person name="Juniper S.K."/>
            <person name="Young C.R."/>
            <person name="Angers B."/>
            <person name="Qian P.Y."/>
        </authorList>
    </citation>
    <scope>NUCLEOTIDE SEQUENCE</scope>
    <source>
        <strain evidence="8">R07B-5</strain>
    </source>
</reference>
<dbReference type="CDD" id="cd14683">
    <property type="entry name" value="PH-EXOC1"/>
    <property type="match status" value="1"/>
</dbReference>
<dbReference type="EMBL" id="JAODUO010000776">
    <property type="protein sequence ID" value="KAK2174786.1"/>
    <property type="molecule type" value="Genomic_DNA"/>
</dbReference>
<evidence type="ECO:0000256" key="3">
    <source>
        <dbReference type="ARBA" id="ARBA00022483"/>
    </source>
</evidence>
<dbReference type="Proteomes" id="UP001209878">
    <property type="component" value="Unassembled WGS sequence"/>
</dbReference>
<dbReference type="GO" id="GO:0005886">
    <property type="term" value="C:plasma membrane"/>
    <property type="evidence" value="ECO:0007669"/>
    <property type="project" value="TreeGrafter"/>
</dbReference>
<dbReference type="GO" id="GO:0000145">
    <property type="term" value="C:exocyst"/>
    <property type="evidence" value="ECO:0007669"/>
    <property type="project" value="InterPro"/>
</dbReference>
<comment type="caution">
    <text evidence="8">The sequence shown here is derived from an EMBL/GenBank/DDBJ whole genome shotgun (WGS) entry which is preliminary data.</text>
</comment>
<dbReference type="PANTHER" id="PTHR16092">
    <property type="entry name" value="SEC3/SYNTAXIN-RELATED"/>
    <property type="match status" value="1"/>
</dbReference>
<keyword evidence="3" id="KW-0268">Exocytosis</keyword>
<dbReference type="SMART" id="SM01313">
    <property type="entry name" value="Sec3-PIP2_bind"/>
    <property type="match status" value="1"/>
</dbReference>
<sequence length="869" mass="99101">MTAIKHTLQREVFLPSEERLIAVVHVTKPGRKKKASFLCAAVTTEKPIQAHIYQVKKQDRGDTFKKKLSWSLRELKVLDAKDATKDTAEFELQFDKVYKWVASSIQEKLTFIQYLWKLCQRYLIQKPEFLNIPNGVLEEIGESLEGDHTGQEKTVLGASDSDWHALSEREEADIELLMSECEYAISNAEAFAEQLSKDLSVLDGANIHSIMGCEDQVLELMVLLDQGVQEAVRVEERLEEYDLKLKGVKDLMEFMKDKDTLIQVKTRNNQKLLQELDSLVNQLDLDHDHMKALLDGDLSSPRGIEQCSEAAMRLQHCTAAEIHPSLSRMAAVQEQRKRFTRLKATFAMRLAHHLNNLFIHQGNEMCETLSQYASELTLPRHAASQRDLLPYADLMAWLKMAEPESFEKLAKVYTSSLSRLYDREMKEFMESAKVKLTPSKLERKGSLLPSQRFTLGDSVSSLHKAFDSRKTGSTNALDASSHHGSDADLSGTAKLDQIFQHVLNELAPVCLAEQDFCVHFFQLAAEGSSQGESGAETATGAQKPSSAKQRQINTAVRKMMAELFPSLESELISLIEFLHKLDTFNSLYMLVRMSEHVINAEDTGSFLSKTFGNCLVQIKRNFDKFIQIQIQSVQESKLSKKSKVGIVPFVHSFEDFAQQAENIFRGSDRRNDLDKAYGKLISAIFEQIGRLAADSQKTPSDVVLFENYHHIFSLLSQLKISCLENQKKEAKQKYQEYMQNYVIASLGRPLEKLHMFIEGIESRVATGVKYEEISYQLAYSKQEIRKVIHEYPVKEVKKGLDSLYKKLDKHLCEEESLHQVVWHSMQDEFIKQYKHYETLIARCYPESGISLEFTITDLLGFFSDIAQSH</sequence>
<evidence type="ECO:0000313" key="8">
    <source>
        <dbReference type="EMBL" id="KAK2174786.1"/>
    </source>
</evidence>
<evidence type="ECO:0000259" key="7">
    <source>
        <dbReference type="SMART" id="SM01313"/>
    </source>
</evidence>
<dbReference type="Gene3D" id="2.30.29.90">
    <property type="match status" value="1"/>
</dbReference>
<evidence type="ECO:0000313" key="9">
    <source>
        <dbReference type="Proteomes" id="UP001209878"/>
    </source>
</evidence>
<feature type="compositionally biased region" description="Polar residues" evidence="6">
    <location>
        <begin position="539"/>
        <end position="549"/>
    </location>
</feature>
<evidence type="ECO:0000256" key="6">
    <source>
        <dbReference type="SAM" id="MobiDB-lite"/>
    </source>
</evidence>
<keyword evidence="9" id="KW-1185">Reference proteome</keyword>
<keyword evidence="2" id="KW-0813">Transport</keyword>
<dbReference type="InterPro" id="IPR048628">
    <property type="entry name" value="Sec3_C"/>
</dbReference>
<dbReference type="InterPro" id="IPR028258">
    <property type="entry name" value="Sec3-PIP2_bind"/>
</dbReference>
<dbReference type="PANTHER" id="PTHR16092:SF14">
    <property type="entry name" value="EXOCYST COMPLEX COMPONENT 1 ISOFORM X1"/>
    <property type="match status" value="1"/>
</dbReference>
<feature type="coiled-coil region" evidence="5">
    <location>
        <begin position="224"/>
        <end position="282"/>
    </location>
</feature>
<feature type="domain" description="Exocyst complex component Sec3 PIP2-binding N-terminal" evidence="7">
    <location>
        <begin position="31"/>
        <end position="122"/>
    </location>
</feature>
<feature type="region of interest" description="Disordered" evidence="6">
    <location>
        <begin position="530"/>
        <end position="549"/>
    </location>
</feature>
<name>A0AAD9KNX5_RIDPI</name>
<evidence type="ECO:0000256" key="1">
    <source>
        <dbReference type="ARBA" id="ARBA00006518"/>
    </source>
</evidence>
<gene>
    <name evidence="8" type="ORF">NP493_777g00013</name>
</gene>
<dbReference type="Pfam" id="PF20654">
    <property type="entry name" value="Sec3_C-term"/>
    <property type="match status" value="1"/>
</dbReference>
<evidence type="ECO:0000256" key="4">
    <source>
        <dbReference type="ARBA" id="ARBA00023054"/>
    </source>
</evidence>
<organism evidence="8 9">
    <name type="scientific">Ridgeia piscesae</name>
    <name type="common">Tubeworm</name>
    <dbReference type="NCBI Taxonomy" id="27915"/>
    <lineage>
        <taxon>Eukaryota</taxon>
        <taxon>Metazoa</taxon>
        <taxon>Spiralia</taxon>
        <taxon>Lophotrochozoa</taxon>
        <taxon>Annelida</taxon>
        <taxon>Polychaeta</taxon>
        <taxon>Sedentaria</taxon>
        <taxon>Canalipalpata</taxon>
        <taxon>Sabellida</taxon>
        <taxon>Siboglinidae</taxon>
        <taxon>Ridgeia</taxon>
    </lineage>
</organism>
<dbReference type="AlphaFoldDB" id="A0AAD9KNX5"/>
<dbReference type="Pfam" id="PF15277">
    <property type="entry name" value="Sec3-PIP2_bind"/>
    <property type="match status" value="1"/>
</dbReference>
<comment type="similarity">
    <text evidence="1">Belongs to the SEC3 family.</text>
</comment>
<proteinExistence type="inferred from homology"/>
<dbReference type="GO" id="GO:0006893">
    <property type="term" value="P:Golgi to plasma membrane transport"/>
    <property type="evidence" value="ECO:0007669"/>
    <property type="project" value="TreeGrafter"/>
</dbReference>
<evidence type="ECO:0000256" key="5">
    <source>
        <dbReference type="SAM" id="Coils"/>
    </source>
</evidence>
<evidence type="ECO:0000256" key="2">
    <source>
        <dbReference type="ARBA" id="ARBA00022448"/>
    </source>
</evidence>
<dbReference type="InterPro" id="IPR019160">
    <property type="entry name" value="Sec3_CC"/>
</dbReference>
<protein>
    <recommendedName>
        <fullName evidence="7">Exocyst complex component Sec3 PIP2-binding N-terminal domain-containing protein</fullName>
    </recommendedName>
</protein>
<dbReference type="Pfam" id="PF09763">
    <property type="entry name" value="Sec3_CC"/>
    <property type="match status" value="1"/>
</dbReference>
<dbReference type="GO" id="GO:0006887">
    <property type="term" value="P:exocytosis"/>
    <property type="evidence" value="ECO:0007669"/>
    <property type="project" value="UniProtKB-KW"/>
</dbReference>
<dbReference type="GO" id="GO:0005546">
    <property type="term" value="F:phosphatidylinositol-4,5-bisphosphate binding"/>
    <property type="evidence" value="ECO:0007669"/>
    <property type="project" value="TreeGrafter"/>
</dbReference>
<accession>A0AAD9KNX5</accession>